<evidence type="ECO:0000313" key="7">
    <source>
        <dbReference type="EMBL" id="MBE6092282.1"/>
    </source>
</evidence>
<dbReference type="Gene3D" id="1.20.1330.10">
    <property type="entry name" value="f41 fragment of flagellin, N-terminal domain"/>
    <property type="match status" value="2"/>
</dbReference>
<keyword evidence="3 4" id="KW-0975">Bacterial flagellum</keyword>
<feature type="domain" description="Flagellin C-terminal" evidence="6">
    <location>
        <begin position="401"/>
        <end position="485"/>
    </location>
</feature>
<evidence type="ECO:0000256" key="2">
    <source>
        <dbReference type="ARBA" id="ARBA00020110"/>
    </source>
</evidence>
<dbReference type="PANTHER" id="PTHR42792">
    <property type="entry name" value="FLAGELLIN"/>
    <property type="match status" value="1"/>
</dbReference>
<dbReference type="GO" id="GO:0009288">
    <property type="term" value="C:bacterial-type flagellum"/>
    <property type="evidence" value="ECO:0007669"/>
    <property type="project" value="UniProtKB-SubCell"/>
</dbReference>
<dbReference type="AlphaFoldDB" id="A0A927WI36"/>
<comment type="caution">
    <text evidence="7">The sequence shown here is derived from an EMBL/GenBank/DDBJ whole genome shotgun (WGS) entry which is preliminary data.</text>
</comment>
<dbReference type="EMBL" id="SVBY01000017">
    <property type="protein sequence ID" value="MBE6092282.1"/>
    <property type="molecule type" value="Genomic_DNA"/>
</dbReference>
<sequence>MAMILKHDMSAVKSLNTLNKNQSALSKALKKASSGMKINGAEDGASEYAIGSKMDVMVRALEQDRVNSETGRNMIGVAEGGIQEIINNLRSMKEMAINAANDHNSDVDRAIIQKEFSSRMQTISDIAAETNYNGRFLLNGDYYEPMWDDYKVTRNDIQLFPVDGSPLNPAYNLETWAVGLPGYITPQLGQNSGGMSVFGLPIDFSGAGSTAEDFDGQGFVSICNVGGGRTHGFASVVFTMDLPMNTAEIIRNPIGSTDPTKTEYRIGIDGANSAKDVEDSLYNALRGINSSVSPLLTGVNGYDDSVGAGLLTPQGHNMQVEVDADGNYMLVQNSWELWIYNGTVHDLTGMHSDKYGKPLVIHTGPKQNEELHVFINSMSPIAMGLNKASVVTHAKATSALRICDEAIDYALNEITRLGAYMSRLDYTKDNLVTAHENVTDSMSTIMDADMAATMAEFHKQNVLTQSAQFMLAQSNQNSSRVLSLLQ</sequence>
<evidence type="ECO:0000259" key="6">
    <source>
        <dbReference type="Pfam" id="PF00700"/>
    </source>
</evidence>
<evidence type="ECO:0000256" key="1">
    <source>
        <dbReference type="ARBA" id="ARBA00005709"/>
    </source>
</evidence>
<dbReference type="PRINTS" id="PR00207">
    <property type="entry name" value="FLAGELLIN"/>
</dbReference>
<dbReference type="Gene3D" id="6.10.10.10">
    <property type="entry name" value="Flagellar export chaperone, C-terminal domain"/>
    <property type="match status" value="1"/>
</dbReference>
<reference evidence="7" key="1">
    <citation type="submission" date="2019-04" db="EMBL/GenBank/DDBJ databases">
        <title>Evolution of Biomass-Degrading Anaerobic Consortia Revealed by Metagenomics.</title>
        <authorList>
            <person name="Peng X."/>
        </authorList>
    </citation>
    <scope>NUCLEOTIDE SEQUENCE</scope>
    <source>
        <strain evidence="7">SIG240</strain>
    </source>
</reference>
<evidence type="ECO:0000256" key="4">
    <source>
        <dbReference type="RuleBase" id="RU362073"/>
    </source>
</evidence>
<evidence type="ECO:0000259" key="5">
    <source>
        <dbReference type="Pfam" id="PF00669"/>
    </source>
</evidence>
<keyword evidence="4" id="KW-0964">Secreted</keyword>
<evidence type="ECO:0000313" key="8">
    <source>
        <dbReference type="Proteomes" id="UP000761380"/>
    </source>
</evidence>
<feature type="domain" description="Flagellin N-terminal" evidence="5">
    <location>
        <begin position="7"/>
        <end position="140"/>
    </location>
</feature>
<dbReference type="GO" id="GO:0005198">
    <property type="term" value="F:structural molecule activity"/>
    <property type="evidence" value="ECO:0007669"/>
    <property type="project" value="UniProtKB-UniRule"/>
</dbReference>
<comment type="subcellular location">
    <subcellularLocation>
        <location evidence="4">Secreted</location>
    </subcellularLocation>
    <subcellularLocation>
        <location evidence="4">Bacterial flagellum</location>
    </subcellularLocation>
</comment>
<comment type="similarity">
    <text evidence="1 4">Belongs to the bacterial flagellin family.</text>
</comment>
<proteinExistence type="inferred from homology"/>
<dbReference type="GO" id="GO:0005576">
    <property type="term" value="C:extracellular region"/>
    <property type="evidence" value="ECO:0007669"/>
    <property type="project" value="UniProtKB-SubCell"/>
</dbReference>
<evidence type="ECO:0000256" key="3">
    <source>
        <dbReference type="ARBA" id="ARBA00023143"/>
    </source>
</evidence>
<name>A0A927WI36_SELRU</name>
<dbReference type="InterPro" id="IPR042187">
    <property type="entry name" value="Flagellin_C_sub2"/>
</dbReference>
<gene>
    <name evidence="7" type="ORF">E7201_03760</name>
</gene>
<organism evidence="7 8">
    <name type="scientific">Selenomonas ruminantium</name>
    <dbReference type="NCBI Taxonomy" id="971"/>
    <lineage>
        <taxon>Bacteria</taxon>
        <taxon>Bacillati</taxon>
        <taxon>Bacillota</taxon>
        <taxon>Negativicutes</taxon>
        <taxon>Selenomonadales</taxon>
        <taxon>Selenomonadaceae</taxon>
        <taxon>Selenomonas</taxon>
    </lineage>
</organism>
<dbReference type="SUPFAM" id="SSF64518">
    <property type="entry name" value="Phase 1 flagellin"/>
    <property type="match status" value="1"/>
</dbReference>
<accession>A0A927WI36</accession>
<dbReference type="Pfam" id="PF00700">
    <property type="entry name" value="Flagellin_C"/>
    <property type="match status" value="1"/>
</dbReference>
<dbReference type="InterPro" id="IPR001029">
    <property type="entry name" value="Flagellin_N"/>
</dbReference>
<protein>
    <recommendedName>
        <fullName evidence="2 4">Flagellin</fullName>
    </recommendedName>
</protein>
<dbReference type="InterPro" id="IPR001492">
    <property type="entry name" value="Flagellin"/>
</dbReference>
<dbReference type="InterPro" id="IPR046358">
    <property type="entry name" value="Flagellin_C"/>
</dbReference>
<comment type="function">
    <text evidence="4">Flagellin is the subunit protein which polymerizes to form the filaments of bacterial flagella.</text>
</comment>
<dbReference type="PANTHER" id="PTHR42792:SF2">
    <property type="entry name" value="FLAGELLIN"/>
    <property type="match status" value="1"/>
</dbReference>
<dbReference type="Pfam" id="PF00669">
    <property type="entry name" value="Flagellin_N"/>
    <property type="match status" value="1"/>
</dbReference>
<dbReference type="Proteomes" id="UP000761380">
    <property type="component" value="Unassembled WGS sequence"/>
</dbReference>